<evidence type="ECO:0000313" key="5">
    <source>
        <dbReference type="EMBL" id="AUX08522.1"/>
    </source>
</evidence>
<dbReference type="PANTHER" id="PTHR43384">
    <property type="entry name" value="SEPTUM SITE-DETERMINING PROTEIN MIND HOMOLOG, CHLOROPLASTIC-RELATED"/>
    <property type="match status" value="1"/>
</dbReference>
<dbReference type="InterPro" id="IPR050625">
    <property type="entry name" value="ParA/MinD_ATPase"/>
</dbReference>
<dbReference type="GeneID" id="37877224"/>
<dbReference type="EMBL" id="CP025066">
    <property type="protein sequence ID" value="AUX08522.1"/>
    <property type="molecule type" value="Genomic_DNA"/>
</dbReference>
<dbReference type="Proteomes" id="UP000263012">
    <property type="component" value="Chromosome"/>
</dbReference>
<dbReference type="GO" id="GO:0051782">
    <property type="term" value="P:negative regulation of cell division"/>
    <property type="evidence" value="ECO:0007669"/>
    <property type="project" value="TreeGrafter"/>
</dbReference>
<organism evidence="5 6">
    <name type="scientific">Halalkaliarchaeum desulfuricum</name>
    <dbReference type="NCBI Taxonomy" id="2055893"/>
    <lineage>
        <taxon>Archaea</taxon>
        <taxon>Methanobacteriati</taxon>
        <taxon>Methanobacteriota</taxon>
        <taxon>Stenosarchaea group</taxon>
        <taxon>Halobacteria</taxon>
        <taxon>Halobacteriales</taxon>
        <taxon>Haloferacaceae</taxon>
        <taxon>Halalkaliarchaeum</taxon>
    </lineage>
</organism>
<dbReference type="PANTHER" id="PTHR43384:SF6">
    <property type="entry name" value="SEPTUM SITE-DETERMINING PROTEIN MIND HOMOLOG, CHLOROPLASTIC"/>
    <property type="match status" value="1"/>
</dbReference>
<name>A0A343THF0_9EURY</name>
<feature type="compositionally biased region" description="Basic and acidic residues" evidence="3">
    <location>
        <begin position="19"/>
        <end position="34"/>
    </location>
</feature>
<keyword evidence="2" id="KW-0067">ATP-binding</keyword>
<dbReference type="GO" id="GO:0005829">
    <property type="term" value="C:cytosol"/>
    <property type="evidence" value="ECO:0007669"/>
    <property type="project" value="TreeGrafter"/>
</dbReference>
<protein>
    <submittedName>
        <fullName evidence="5">CO dehydrogenase maturation factor</fullName>
    </submittedName>
</protein>
<keyword evidence="6" id="KW-1185">Reference proteome</keyword>
<gene>
    <name evidence="5" type="primary">cooC</name>
    <name evidence="5" type="ORF">AArcSl_0879</name>
</gene>
<dbReference type="GO" id="GO:0016887">
    <property type="term" value="F:ATP hydrolysis activity"/>
    <property type="evidence" value="ECO:0007669"/>
    <property type="project" value="TreeGrafter"/>
</dbReference>
<dbReference type="KEGG" id="hdf:AArcSl_0879"/>
<feature type="region of interest" description="Disordered" evidence="3">
    <location>
        <begin position="14"/>
        <end position="39"/>
    </location>
</feature>
<proteinExistence type="predicted"/>
<dbReference type="Gene3D" id="3.40.50.300">
    <property type="entry name" value="P-loop containing nucleotide triphosphate hydrolases"/>
    <property type="match status" value="1"/>
</dbReference>
<evidence type="ECO:0000313" key="6">
    <source>
        <dbReference type="Proteomes" id="UP000263012"/>
    </source>
</evidence>
<dbReference type="InterPro" id="IPR027417">
    <property type="entry name" value="P-loop_NTPase"/>
</dbReference>
<reference evidence="6" key="1">
    <citation type="submission" date="2017-11" db="EMBL/GenBank/DDBJ databases">
        <title>Phenotypic and genomic properties of facultatively anaerobic sulfur-reducing natronoarchaea from hypersaline soda lakes.</title>
        <authorList>
            <person name="Sorokin D.Y."/>
            <person name="Kublanov I.V."/>
            <person name="Roman P."/>
            <person name="Sinninghe Damste J.S."/>
            <person name="Golyshin P.N."/>
            <person name="Rojo D."/>
            <person name="Ciordia S."/>
            <person name="Mena M.D.C."/>
            <person name="Ferrer M."/>
            <person name="Messina E."/>
            <person name="Smedile F."/>
            <person name="La Spada G."/>
            <person name="La Cono V."/>
            <person name="Yakimov M.M."/>
        </authorList>
    </citation>
    <scope>NUCLEOTIDE SEQUENCE [LARGE SCALE GENOMIC DNA]</scope>
    <source>
        <strain evidence="6">AArc-Sl</strain>
    </source>
</reference>
<dbReference type="SUPFAM" id="SSF52540">
    <property type="entry name" value="P-loop containing nucleoside triphosphate hydrolases"/>
    <property type="match status" value="1"/>
</dbReference>
<dbReference type="Pfam" id="PF01656">
    <property type="entry name" value="CbiA"/>
    <property type="match status" value="1"/>
</dbReference>
<dbReference type="AlphaFoldDB" id="A0A343THF0"/>
<evidence type="ECO:0000259" key="4">
    <source>
        <dbReference type="Pfam" id="PF01656"/>
    </source>
</evidence>
<dbReference type="RefSeq" id="WP_119815583.1">
    <property type="nucleotide sequence ID" value="NZ_CP025066.1"/>
</dbReference>
<dbReference type="GO" id="GO:0005524">
    <property type="term" value="F:ATP binding"/>
    <property type="evidence" value="ECO:0007669"/>
    <property type="project" value="UniProtKB-KW"/>
</dbReference>
<keyword evidence="1" id="KW-0547">Nucleotide-binding</keyword>
<evidence type="ECO:0000256" key="2">
    <source>
        <dbReference type="ARBA" id="ARBA00022840"/>
    </source>
</evidence>
<evidence type="ECO:0000256" key="3">
    <source>
        <dbReference type="SAM" id="MobiDB-lite"/>
    </source>
</evidence>
<feature type="domain" description="CobQ/CobB/MinD/ParA nucleotide binding" evidence="4">
    <location>
        <begin position="47"/>
        <end position="266"/>
    </location>
</feature>
<dbReference type="InterPro" id="IPR002586">
    <property type="entry name" value="CobQ/CobB/MinD/ParA_Nub-bd_dom"/>
</dbReference>
<accession>A0A343THF0</accession>
<dbReference type="GO" id="GO:0009898">
    <property type="term" value="C:cytoplasmic side of plasma membrane"/>
    <property type="evidence" value="ECO:0007669"/>
    <property type="project" value="TreeGrafter"/>
</dbReference>
<sequence length="303" mass="31595">MCEECGCHDGAGHAHGHPHGHDHDHDHDHDHADVETESAVDAPLRIAVTGKGGVGKTTLSAALSTRLASADDVVAVDADPDMNLAATIGCAEPPPVTEKRDLIEDRAGGDGLVRLSPDVEDVLESHSTRFGDGDRGRLLTIGAPEGANTGCMCAENSFVQSLVRSALDADCAVLDMEAGIEHLGRGTAGDVDAMIVVVGPSQSAVETAEGIRELATEMGVEDVYAVVNRVRGEEGETVREALALPVLETVPYDEDVAAAALSGRPPVEASDRLNVAAERILRGIERRIDGESSPSARPVEGDD</sequence>
<evidence type="ECO:0000256" key="1">
    <source>
        <dbReference type="ARBA" id="ARBA00022741"/>
    </source>
</evidence>